<dbReference type="SUPFAM" id="SSF53067">
    <property type="entry name" value="Actin-like ATPase domain"/>
    <property type="match status" value="1"/>
</dbReference>
<dbReference type="AlphaFoldDB" id="A0A6J7I9M6"/>
<evidence type="ECO:0000256" key="1">
    <source>
        <dbReference type="ARBA" id="ARBA00006479"/>
    </source>
</evidence>
<gene>
    <name evidence="3" type="ORF">UFOPK3684_00761</name>
</gene>
<protein>
    <submittedName>
        <fullName evidence="3">Unannotated protein</fullName>
    </submittedName>
</protein>
<reference evidence="3" key="1">
    <citation type="submission" date="2020-05" db="EMBL/GenBank/DDBJ databases">
        <authorList>
            <person name="Chiriac C."/>
            <person name="Salcher M."/>
            <person name="Ghai R."/>
            <person name="Kavagutti S V."/>
        </authorList>
    </citation>
    <scope>NUCLEOTIDE SEQUENCE</scope>
</reference>
<dbReference type="InterPro" id="IPR000600">
    <property type="entry name" value="ROK"/>
</dbReference>
<dbReference type="InterPro" id="IPR043129">
    <property type="entry name" value="ATPase_NBD"/>
</dbReference>
<feature type="domain" description="HTH marR-type" evidence="2">
    <location>
        <begin position="15"/>
        <end position="61"/>
    </location>
</feature>
<dbReference type="Gene3D" id="3.30.420.40">
    <property type="match status" value="2"/>
</dbReference>
<dbReference type="PROSITE" id="PS01125">
    <property type="entry name" value="ROK"/>
    <property type="match status" value="1"/>
</dbReference>
<proteinExistence type="inferred from homology"/>
<dbReference type="PANTHER" id="PTHR18964">
    <property type="entry name" value="ROK (REPRESSOR, ORF, KINASE) FAMILY"/>
    <property type="match status" value="1"/>
</dbReference>
<dbReference type="SUPFAM" id="SSF46785">
    <property type="entry name" value="Winged helix' DNA-binding domain"/>
    <property type="match status" value="1"/>
</dbReference>
<dbReference type="GO" id="GO:0003700">
    <property type="term" value="F:DNA-binding transcription factor activity"/>
    <property type="evidence" value="ECO:0007669"/>
    <property type="project" value="InterPro"/>
</dbReference>
<dbReference type="EMBL" id="CAFBMZ010000045">
    <property type="protein sequence ID" value="CAB4927352.1"/>
    <property type="molecule type" value="Genomic_DNA"/>
</dbReference>
<evidence type="ECO:0000313" key="3">
    <source>
        <dbReference type="EMBL" id="CAB4927352.1"/>
    </source>
</evidence>
<sequence length="403" mass="42497">MVIGGGAMRDSANEVLRAIATYGPLSRAQIARDLGLSGPTLTQATKYLIERGLVCELEQSPSTGGRPATLLGLVAGAGQVIGVKLAEDHLVGVVVDLESNVQWNFEEDFNSRGHDAIASLSKILHKHSKRVKGQLLGIGIGVPGVVSPGDSGTTDSAILGWSSVNVGQVLSEDLNTPVLLENDVNTLSITESLFGRGRDVSNFLTVTLGRGIGLGIVINGELFSGSHGAGEIGHVTSVVNGLACECGKNGCLETIASDPAILKRAIADGVVTKNATIEKLWELARKDSKIAIKYFKPAGEALGIALANVVNVFGPELLLISGEGSQAWDIWNKFVLTPLNENVVPTMRKFEIEIDPWDDAKWALGATAIVLQASLSRGHVHNASFQAVKNRLRVIPGAKKLAQ</sequence>
<organism evidence="3">
    <name type="scientific">freshwater metagenome</name>
    <dbReference type="NCBI Taxonomy" id="449393"/>
    <lineage>
        <taxon>unclassified sequences</taxon>
        <taxon>metagenomes</taxon>
        <taxon>ecological metagenomes</taxon>
    </lineage>
</organism>
<dbReference type="InterPro" id="IPR036388">
    <property type="entry name" value="WH-like_DNA-bd_sf"/>
</dbReference>
<dbReference type="InterPro" id="IPR049874">
    <property type="entry name" value="ROK_cs"/>
</dbReference>
<dbReference type="InterPro" id="IPR000835">
    <property type="entry name" value="HTH_MarR-typ"/>
</dbReference>
<dbReference type="PANTHER" id="PTHR18964:SF149">
    <property type="entry name" value="BIFUNCTIONAL UDP-N-ACETYLGLUCOSAMINE 2-EPIMERASE_N-ACETYLMANNOSAMINE KINASE"/>
    <property type="match status" value="1"/>
</dbReference>
<dbReference type="Pfam" id="PF12802">
    <property type="entry name" value="MarR_2"/>
    <property type="match status" value="1"/>
</dbReference>
<dbReference type="Gene3D" id="1.10.10.10">
    <property type="entry name" value="Winged helix-like DNA-binding domain superfamily/Winged helix DNA-binding domain"/>
    <property type="match status" value="1"/>
</dbReference>
<comment type="similarity">
    <text evidence="1">Belongs to the ROK (NagC/XylR) family.</text>
</comment>
<dbReference type="Pfam" id="PF00480">
    <property type="entry name" value="ROK"/>
    <property type="match status" value="1"/>
</dbReference>
<evidence type="ECO:0000259" key="2">
    <source>
        <dbReference type="Pfam" id="PF12802"/>
    </source>
</evidence>
<dbReference type="InterPro" id="IPR036390">
    <property type="entry name" value="WH_DNA-bd_sf"/>
</dbReference>
<name>A0A6J7I9M6_9ZZZZ</name>
<accession>A0A6J7I9M6</accession>